<keyword evidence="7 10" id="KW-0012">Acyltransferase</keyword>
<dbReference type="PANTHER" id="PTHR38686">
    <property type="entry name" value="APOLIPOPROTEIN N-ACYLTRANSFERASE"/>
    <property type="match status" value="1"/>
</dbReference>
<feature type="transmembrane region" description="Helical" evidence="8">
    <location>
        <begin position="25"/>
        <end position="43"/>
    </location>
</feature>
<dbReference type="GO" id="GO:0042158">
    <property type="term" value="P:lipoprotein biosynthetic process"/>
    <property type="evidence" value="ECO:0007669"/>
    <property type="project" value="InterPro"/>
</dbReference>
<dbReference type="SUPFAM" id="SSF56317">
    <property type="entry name" value="Carbon-nitrogen hydrolase"/>
    <property type="match status" value="1"/>
</dbReference>
<evidence type="ECO:0000256" key="2">
    <source>
        <dbReference type="ARBA" id="ARBA00022475"/>
    </source>
</evidence>
<dbReference type="CDD" id="cd07571">
    <property type="entry name" value="ALP_N-acyl_transferase"/>
    <property type="match status" value="1"/>
</dbReference>
<evidence type="ECO:0000256" key="8">
    <source>
        <dbReference type="SAM" id="Phobius"/>
    </source>
</evidence>
<reference evidence="10 11" key="1">
    <citation type="submission" date="2018-06" db="EMBL/GenBank/DDBJ databases">
        <authorList>
            <consortium name="Pathogen Informatics"/>
            <person name="Doyle S."/>
        </authorList>
    </citation>
    <scope>NUCLEOTIDE SEQUENCE [LARGE SCALE GENOMIC DNA]</scope>
    <source>
        <strain evidence="10 11">NCTC10254</strain>
    </source>
</reference>
<accession>A0A8B4H7F1</accession>
<evidence type="ECO:0000313" key="10">
    <source>
        <dbReference type="EMBL" id="SPW28362.1"/>
    </source>
</evidence>
<dbReference type="AlphaFoldDB" id="A0A8B4H7F1"/>
<keyword evidence="6 8" id="KW-0472">Membrane</keyword>
<gene>
    <name evidence="10" type="primary">ppm2</name>
    <name evidence="10" type="ORF">NCTC10254_01330</name>
</gene>
<feature type="transmembrane region" description="Helical" evidence="8">
    <location>
        <begin position="183"/>
        <end position="201"/>
    </location>
</feature>
<dbReference type="InterPro" id="IPR045378">
    <property type="entry name" value="LNT_N"/>
</dbReference>
<dbReference type="InterPro" id="IPR003010">
    <property type="entry name" value="C-N_Hydrolase"/>
</dbReference>
<feature type="transmembrane region" description="Helical" evidence="8">
    <location>
        <begin position="113"/>
        <end position="137"/>
    </location>
</feature>
<feature type="transmembrane region" description="Helical" evidence="8">
    <location>
        <begin position="55"/>
        <end position="76"/>
    </location>
</feature>
<dbReference type="InterPro" id="IPR004563">
    <property type="entry name" value="Apolipo_AcylTrfase"/>
</dbReference>
<dbReference type="Gene3D" id="3.60.110.10">
    <property type="entry name" value="Carbon-nitrogen hydrolase"/>
    <property type="match status" value="1"/>
</dbReference>
<keyword evidence="2" id="KW-1003">Cell membrane</keyword>
<dbReference type="EMBL" id="UARK01000008">
    <property type="protein sequence ID" value="SPW28362.1"/>
    <property type="molecule type" value="Genomic_DNA"/>
</dbReference>
<protein>
    <submittedName>
        <fullName evidence="10">Polyprenol-phosphate-mannose synthase domain 2</fullName>
        <ecNumber evidence="10">2.3.1.-</ecNumber>
    </submittedName>
</protein>
<keyword evidence="3 10" id="KW-0808">Transferase</keyword>
<dbReference type="PANTHER" id="PTHR38686:SF1">
    <property type="entry name" value="APOLIPOPROTEIN N-ACYLTRANSFERASE"/>
    <property type="match status" value="1"/>
</dbReference>
<evidence type="ECO:0000256" key="1">
    <source>
        <dbReference type="ARBA" id="ARBA00004651"/>
    </source>
</evidence>
<evidence type="ECO:0000256" key="7">
    <source>
        <dbReference type="ARBA" id="ARBA00023315"/>
    </source>
</evidence>
<dbReference type="GO" id="GO:0005886">
    <property type="term" value="C:plasma membrane"/>
    <property type="evidence" value="ECO:0007669"/>
    <property type="project" value="UniProtKB-SubCell"/>
</dbReference>
<dbReference type="EC" id="2.3.1.-" evidence="10"/>
<comment type="caution">
    <text evidence="10">The sequence shown here is derived from an EMBL/GenBank/DDBJ whole genome shotgun (WGS) entry which is preliminary data.</text>
</comment>
<name>A0A8B4H7F1_9CORY</name>
<evidence type="ECO:0000256" key="5">
    <source>
        <dbReference type="ARBA" id="ARBA00022989"/>
    </source>
</evidence>
<dbReference type="InterPro" id="IPR036526">
    <property type="entry name" value="C-N_Hydrolase_sf"/>
</dbReference>
<evidence type="ECO:0000313" key="11">
    <source>
        <dbReference type="Proteomes" id="UP000249886"/>
    </source>
</evidence>
<organism evidence="10 11">
    <name type="scientific">Corynebacterium matruchotii</name>
    <dbReference type="NCBI Taxonomy" id="43768"/>
    <lineage>
        <taxon>Bacteria</taxon>
        <taxon>Bacillati</taxon>
        <taxon>Actinomycetota</taxon>
        <taxon>Actinomycetes</taxon>
        <taxon>Mycobacteriales</taxon>
        <taxon>Corynebacteriaceae</taxon>
        <taxon>Corynebacterium</taxon>
    </lineage>
</organism>
<dbReference type="Pfam" id="PF20154">
    <property type="entry name" value="LNT_N"/>
    <property type="match status" value="1"/>
</dbReference>
<evidence type="ECO:0000256" key="4">
    <source>
        <dbReference type="ARBA" id="ARBA00022692"/>
    </source>
</evidence>
<evidence type="ECO:0000256" key="3">
    <source>
        <dbReference type="ARBA" id="ARBA00022679"/>
    </source>
</evidence>
<proteinExistence type="predicted"/>
<comment type="subcellular location">
    <subcellularLocation>
        <location evidence="1">Cell membrane</location>
        <topology evidence="1">Multi-pass membrane protein</topology>
    </subcellularLocation>
</comment>
<dbReference type="Pfam" id="PF00795">
    <property type="entry name" value="CN_hydrolase"/>
    <property type="match status" value="1"/>
</dbReference>
<sequence length="390" mass="40952">MKFALVRLVGGMVAGGLVFLSYQPVGWWWAAIVGVALLFVVLAPWPRGGGPSLRLGAGIAVAHSLVLFLLLLPWIGSFVGTMPYVALAIWLSLYSVLLGVLGVAVARLRFGPLVFPLVFMAVEWLRSTVPFGGFAWVRLGWGQVGGPLQDVASVGGPALVSGVVVAVGCCVGAVALRRPVLPVAGLLGVVVLLAVGASVSLGSADVGSVRVAAIQGNVPRLGLEFNAQRRAVLANHVAETKKLAGSEPVDMVVWPENSADVSPFYDAQAADMVSEAVAAAGAPVLVGTITRDEVGLRNTMSVFNPGSGAGDFHYKRYLQPFGEYMPLRSFFRLFSEKVDWAGDFKPGVTSDPVRMGDVLVGVATCYEVAFDNAGREAVRRGGADFNDADE</sequence>
<keyword evidence="4 8" id="KW-0812">Transmembrane</keyword>
<dbReference type="PROSITE" id="PS50263">
    <property type="entry name" value="CN_HYDROLASE"/>
    <property type="match status" value="1"/>
</dbReference>
<feature type="transmembrane region" description="Helical" evidence="8">
    <location>
        <begin position="82"/>
        <end position="106"/>
    </location>
</feature>
<feature type="transmembrane region" description="Helical" evidence="8">
    <location>
        <begin position="157"/>
        <end position="176"/>
    </location>
</feature>
<evidence type="ECO:0000256" key="6">
    <source>
        <dbReference type="ARBA" id="ARBA00023136"/>
    </source>
</evidence>
<dbReference type="NCBIfam" id="TIGR00546">
    <property type="entry name" value="lnt"/>
    <property type="match status" value="1"/>
</dbReference>
<keyword evidence="5 8" id="KW-1133">Transmembrane helix</keyword>
<feature type="domain" description="CN hydrolase" evidence="9">
    <location>
        <begin position="209"/>
        <end position="390"/>
    </location>
</feature>
<evidence type="ECO:0000259" key="9">
    <source>
        <dbReference type="PROSITE" id="PS50263"/>
    </source>
</evidence>
<dbReference type="Proteomes" id="UP000249886">
    <property type="component" value="Unassembled WGS sequence"/>
</dbReference>
<dbReference type="GO" id="GO:0016410">
    <property type="term" value="F:N-acyltransferase activity"/>
    <property type="evidence" value="ECO:0007669"/>
    <property type="project" value="InterPro"/>
</dbReference>